<dbReference type="HOGENOM" id="CLU_075906_0_0_1"/>
<evidence type="ECO:0008006" key="3">
    <source>
        <dbReference type="Google" id="ProtNLM"/>
    </source>
</evidence>
<dbReference type="OrthoDB" id="5815083at2759"/>
<dbReference type="AlphaFoldDB" id="G0NIT5"/>
<gene>
    <name evidence="1" type="ORF">CAEBREN_01670</name>
</gene>
<proteinExistence type="predicted"/>
<dbReference type="EMBL" id="GL379892">
    <property type="protein sequence ID" value="EGT32022.1"/>
    <property type="molecule type" value="Genomic_DNA"/>
</dbReference>
<name>G0NIT5_CAEBE</name>
<sequence length="334" mass="39754">MGERFKYKFQKLPDHSPIHFLDAKNGICRFENFAEHVAAGTFLRIELGRLCGMNWYSNLRIADNDTDFYLIIYCDNNNPEVKHNVEVHYNMLNNSNGFMHRFWRKIRNYEDTEKKVLSHDDIYFGDSTSVSEILNLKNGWLNYGTLSFEYGIQVEAIYEDSIWTFNFNDKLFNAGAEQVQFERVADPSTVGPLYAHKLLLSFHSTNLETYFTLKWTDEKYRRPLIDLFQICHGVRFNLAGKRYGQILADARRLEMFNVISYCDWCFVETKSWESLKKHRKDWMFFAIEYNLRHFLASMIKSITSLKEYVDEDNVEKMSNESMKMFVAKFLYEKF</sequence>
<dbReference type="Proteomes" id="UP000008068">
    <property type="component" value="Unassembled WGS sequence"/>
</dbReference>
<accession>G0NIT5</accession>
<dbReference type="InParanoid" id="G0NIT5"/>
<evidence type="ECO:0000313" key="1">
    <source>
        <dbReference type="EMBL" id="EGT32022.1"/>
    </source>
</evidence>
<evidence type="ECO:0000313" key="2">
    <source>
        <dbReference type="Proteomes" id="UP000008068"/>
    </source>
</evidence>
<organism evidence="2">
    <name type="scientific">Caenorhabditis brenneri</name>
    <name type="common">Nematode worm</name>
    <dbReference type="NCBI Taxonomy" id="135651"/>
    <lineage>
        <taxon>Eukaryota</taxon>
        <taxon>Metazoa</taxon>
        <taxon>Ecdysozoa</taxon>
        <taxon>Nematoda</taxon>
        <taxon>Chromadorea</taxon>
        <taxon>Rhabditida</taxon>
        <taxon>Rhabditina</taxon>
        <taxon>Rhabditomorpha</taxon>
        <taxon>Rhabditoidea</taxon>
        <taxon>Rhabditidae</taxon>
        <taxon>Peloderinae</taxon>
        <taxon>Caenorhabditis</taxon>
    </lineage>
</organism>
<protein>
    <recommendedName>
        <fullName evidence="3">MATH domain-containing protein</fullName>
    </recommendedName>
</protein>
<dbReference type="eggNOG" id="ENOG502TJJ9">
    <property type="taxonomic scope" value="Eukaryota"/>
</dbReference>
<reference evidence="2" key="1">
    <citation type="submission" date="2011-07" db="EMBL/GenBank/DDBJ databases">
        <authorList>
            <consortium name="Caenorhabditis brenneri Sequencing and Analysis Consortium"/>
            <person name="Wilson R.K."/>
        </authorList>
    </citation>
    <scope>NUCLEOTIDE SEQUENCE [LARGE SCALE GENOMIC DNA]</scope>
    <source>
        <strain evidence="2">PB2801</strain>
    </source>
</reference>
<keyword evidence="2" id="KW-1185">Reference proteome</keyword>